<dbReference type="EMBL" id="CMVM020000023">
    <property type="status" value="NOT_ANNOTATED_CDS"/>
    <property type="molecule type" value="Genomic_DNA"/>
</dbReference>
<proteinExistence type="predicted"/>
<name>A0A8R1TJG8_ONCVO</name>
<reference evidence="1" key="2">
    <citation type="submission" date="2022-06" db="UniProtKB">
        <authorList>
            <consortium name="EnsemblMetazoa"/>
        </authorList>
    </citation>
    <scope>IDENTIFICATION</scope>
</reference>
<accession>A0A8R1TJG8</accession>
<organism evidence="1 2">
    <name type="scientific">Onchocerca volvulus</name>
    <dbReference type="NCBI Taxonomy" id="6282"/>
    <lineage>
        <taxon>Eukaryota</taxon>
        <taxon>Metazoa</taxon>
        <taxon>Ecdysozoa</taxon>
        <taxon>Nematoda</taxon>
        <taxon>Chromadorea</taxon>
        <taxon>Rhabditida</taxon>
        <taxon>Spirurina</taxon>
        <taxon>Spiruromorpha</taxon>
        <taxon>Filarioidea</taxon>
        <taxon>Onchocercidae</taxon>
        <taxon>Onchocerca</taxon>
    </lineage>
</organism>
<dbReference type="Proteomes" id="UP000024404">
    <property type="component" value="Unassembled WGS sequence"/>
</dbReference>
<dbReference type="EnsemblMetazoa" id="OVOC1038.1">
    <property type="protein sequence ID" value="OVOC1038.1"/>
    <property type="gene ID" value="WBGene00237847"/>
</dbReference>
<evidence type="ECO:0000313" key="2">
    <source>
        <dbReference type="Proteomes" id="UP000024404"/>
    </source>
</evidence>
<dbReference type="AlphaFoldDB" id="A0A8R1TJG8"/>
<protein>
    <submittedName>
        <fullName evidence="1">Uncharacterized protein</fullName>
    </submittedName>
</protein>
<reference evidence="2" key="1">
    <citation type="submission" date="2013-10" db="EMBL/GenBank/DDBJ databases">
        <title>Genome sequencing of Onchocerca volvulus.</title>
        <authorList>
            <person name="Cotton J."/>
            <person name="Tsai J."/>
            <person name="Stanley E."/>
            <person name="Tracey A."/>
            <person name="Holroyd N."/>
            <person name="Lustigman S."/>
            <person name="Berriman M."/>
        </authorList>
    </citation>
    <scope>NUCLEOTIDE SEQUENCE</scope>
</reference>
<keyword evidence="2" id="KW-1185">Reference proteome</keyword>
<sequence>MITAIHSHSASGQAKLLFPGRKEDRIGWLEEEVFAAIHPSIYHRIQLDKNLNIVDDFSMTLNVYIASITANTETNLQQTRFQGNGSFLVFQSTQL</sequence>
<evidence type="ECO:0000313" key="1">
    <source>
        <dbReference type="EnsemblMetazoa" id="OVOC1038.1"/>
    </source>
</evidence>